<comment type="similarity">
    <text evidence="3">Belongs to the glycosyltransferase 2 family.</text>
</comment>
<organism evidence="14 15">
    <name type="scientific">Geomonas silvestris</name>
    <dbReference type="NCBI Taxonomy" id="2740184"/>
    <lineage>
        <taxon>Bacteria</taxon>
        <taxon>Pseudomonadati</taxon>
        <taxon>Thermodesulfobacteriota</taxon>
        <taxon>Desulfuromonadia</taxon>
        <taxon>Geobacterales</taxon>
        <taxon>Geobacteraceae</taxon>
        <taxon>Geomonas</taxon>
    </lineage>
</organism>
<evidence type="ECO:0000256" key="5">
    <source>
        <dbReference type="ARBA" id="ARBA00022676"/>
    </source>
</evidence>
<evidence type="ECO:0000256" key="9">
    <source>
        <dbReference type="ARBA" id="ARBA00022968"/>
    </source>
</evidence>
<sequence length="258" mass="28483">MSSPHLSVVIPSYNEELRLPRYLDEVCQYLEGRGCAYEVLVVDDGSQDGTAAVVEKAMSRYRHLQLLRLPENRGKGAAVRAGMLQTTGKLRLFADADGATPIAELERLELAIADGADLAIGSRAIKGKTTRVRGTLHRKIMGTIFNAVVQVLAVPGLQDTQCGFKLFTDTAVRRTFSLQMLDDFGFDVEILYLARKGGLSIAEVPVNWVDIPGTKVDLVRDSLRMLRDILAVRGNDLRCLYRDREKPAFPPNLSSHGK</sequence>
<keyword evidence="7" id="KW-0812">Transmembrane</keyword>
<dbReference type="PANTHER" id="PTHR10859:SF91">
    <property type="entry name" value="DOLICHYL-PHOSPHATE BETA-GLUCOSYLTRANSFERASE"/>
    <property type="match status" value="1"/>
</dbReference>
<keyword evidence="8" id="KW-0256">Endoplasmic reticulum</keyword>
<dbReference type="InterPro" id="IPR029044">
    <property type="entry name" value="Nucleotide-diphossugar_trans"/>
</dbReference>
<evidence type="ECO:0000256" key="11">
    <source>
        <dbReference type="ARBA" id="ARBA00023136"/>
    </source>
</evidence>
<dbReference type="Gene3D" id="3.90.550.10">
    <property type="entry name" value="Spore Coat Polysaccharide Biosynthesis Protein SpsA, Chain A"/>
    <property type="match status" value="1"/>
</dbReference>
<dbReference type="EC" id="2.4.1.117" evidence="4"/>
<comment type="pathway">
    <text evidence="2">Protein modification; protein glycosylation.</text>
</comment>
<dbReference type="GO" id="GO:0004581">
    <property type="term" value="F:dolichyl-phosphate beta-glucosyltransferase activity"/>
    <property type="evidence" value="ECO:0007669"/>
    <property type="project" value="UniProtKB-EC"/>
</dbReference>
<dbReference type="Pfam" id="PF00535">
    <property type="entry name" value="Glycos_transf_2"/>
    <property type="match status" value="1"/>
</dbReference>
<dbReference type="InterPro" id="IPR035518">
    <property type="entry name" value="DPG_synthase"/>
</dbReference>
<dbReference type="InterPro" id="IPR001173">
    <property type="entry name" value="Glyco_trans_2-like"/>
</dbReference>
<evidence type="ECO:0000256" key="7">
    <source>
        <dbReference type="ARBA" id="ARBA00022692"/>
    </source>
</evidence>
<evidence type="ECO:0000256" key="6">
    <source>
        <dbReference type="ARBA" id="ARBA00022679"/>
    </source>
</evidence>
<evidence type="ECO:0000256" key="2">
    <source>
        <dbReference type="ARBA" id="ARBA00004922"/>
    </source>
</evidence>
<keyword evidence="15" id="KW-1185">Reference proteome</keyword>
<dbReference type="PANTHER" id="PTHR10859">
    <property type="entry name" value="GLYCOSYL TRANSFERASE"/>
    <property type="match status" value="1"/>
</dbReference>
<comment type="catalytic activity">
    <reaction evidence="12">
        <text>a di-trans,poly-cis-dolichyl phosphate + UDP-alpha-D-glucose = a di-trans,poly-cis-dolichyl beta-D-glucosyl phosphate + UDP</text>
        <dbReference type="Rhea" id="RHEA:15401"/>
        <dbReference type="Rhea" id="RHEA-COMP:19498"/>
        <dbReference type="Rhea" id="RHEA-COMP:19502"/>
        <dbReference type="ChEBI" id="CHEBI:57525"/>
        <dbReference type="ChEBI" id="CHEBI:57683"/>
        <dbReference type="ChEBI" id="CHEBI:58223"/>
        <dbReference type="ChEBI" id="CHEBI:58885"/>
        <dbReference type="EC" id="2.4.1.117"/>
    </reaction>
    <physiologicalReaction direction="left-to-right" evidence="12">
        <dbReference type="Rhea" id="RHEA:15402"/>
    </physiologicalReaction>
</comment>
<dbReference type="RefSeq" id="WP_183355812.1">
    <property type="nucleotide sequence ID" value="NZ_BLXX01000011.1"/>
</dbReference>
<accession>A0A6V8MLV7</accession>
<dbReference type="AlphaFoldDB" id="A0A6V8MLV7"/>
<comment type="subcellular location">
    <subcellularLocation>
        <location evidence="1">Endoplasmic reticulum membrane</location>
        <topology evidence="1">Single-pass membrane protein</topology>
    </subcellularLocation>
</comment>
<evidence type="ECO:0000256" key="1">
    <source>
        <dbReference type="ARBA" id="ARBA00004389"/>
    </source>
</evidence>
<evidence type="ECO:0000313" key="15">
    <source>
        <dbReference type="Proteomes" id="UP000556026"/>
    </source>
</evidence>
<comment type="caution">
    <text evidence="14">The sequence shown here is derived from an EMBL/GenBank/DDBJ whole genome shotgun (WGS) entry which is preliminary data.</text>
</comment>
<feature type="domain" description="Glycosyltransferase 2-like" evidence="13">
    <location>
        <begin position="7"/>
        <end position="164"/>
    </location>
</feature>
<keyword evidence="6 14" id="KW-0808">Transferase</keyword>
<evidence type="ECO:0000256" key="12">
    <source>
        <dbReference type="ARBA" id="ARBA00045097"/>
    </source>
</evidence>
<keyword evidence="5" id="KW-0328">Glycosyltransferase</keyword>
<evidence type="ECO:0000256" key="3">
    <source>
        <dbReference type="ARBA" id="ARBA00006739"/>
    </source>
</evidence>
<evidence type="ECO:0000256" key="10">
    <source>
        <dbReference type="ARBA" id="ARBA00022989"/>
    </source>
</evidence>
<keyword evidence="10" id="KW-1133">Transmembrane helix</keyword>
<evidence type="ECO:0000256" key="4">
    <source>
        <dbReference type="ARBA" id="ARBA00012583"/>
    </source>
</evidence>
<dbReference type="SUPFAM" id="SSF53448">
    <property type="entry name" value="Nucleotide-diphospho-sugar transferases"/>
    <property type="match status" value="1"/>
</dbReference>
<dbReference type="EMBL" id="BLXX01000011">
    <property type="protein sequence ID" value="GFO61010.1"/>
    <property type="molecule type" value="Genomic_DNA"/>
</dbReference>
<gene>
    <name evidence="14" type="ORF">GMST_33350</name>
</gene>
<evidence type="ECO:0000259" key="13">
    <source>
        <dbReference type="Pfam" id="PF00535"/>
    </source>
</evidence>
<name>A0A6V8MLV7_9BACT</name>
<protein>
    <recommendedName>
        <fullName evidence="4">dolichyl-phosphate beta-glucosyltransferase</fullName>
        <ecNumber evidence="4">2.4.1.117</ecNumber>
    </recommendedName>
</protein>
<reference evidence="15" key="1">
    <citation type="submission" date="2020-06" db="EMBL/GenBank/DDBJ databases">
        <title>Draft genomic sequence of Geomonas sp. Red330.</title>
        <authorList>
            <person name="Itoh H."/>
            <person name="Zhenxing X."/>
            <person name="Ushijima N."/>
            <person name="Masuda Y."/>
            <person name="Shiratori Y."/>
            <person name="Senoo K."/>
        </authorList>
    </citation>
    <scope>NUCLEOTIDE SEQUENCE [LARGE SCALE GENOMIC DNA]</scope>
    <source>
        <strain evidence="15">Red330</strain>
    </source>
</reference>
<evidence type="ECO:0000313" key="14">
    <source>
        <dbReference type="EMBL" id="GFO61010.1"/>
    </source>
</evidence>
<dbReference type="Proteomes" id="UP000556026">
    <property type="component" value="Unassembled WGS sequence"/>
</dbReference>
<proteinExistence type="inferred from homology"/>
<dbReference type="GO" id="GO:0006487">
    <property type="term" value="P:protein N-linked glycosylation"/>
    <property type="evidence" value="ECO:0007669"/>
    <property type="project" value="TreeGrafter"/>
</dbReference>
<keyword evidence="11" id="KW-0472">Membrane</keyword>
<evidence type="ECO:0000256" key="8">
    <source>
        <dbReference type="ARBA" id="ARBA00022824"/>
    </source>
</evidence>
<keyword evidence="9" id="KW-0735">Signal-anchor</keyword>
<dbReference type="CDD" id="cd04188">
    <property type="entry name" value="DPG_synthase"/>
    <property type="match status" value="1"/>
</dbReference>